<feature type="region of interest" description="Flexible loop" evidence="10">
    <location>
        <begin position="255"/>
        <end position="289"/>
    </location>
</feature>
<feature type="compositionally biased region" description="Basic residues" evidence="11">
    <location>
        <begin position="37"/>
        <end position="51"/>
    </location>
</feature>
<dbReference type="InterPro" id="IPR036367">
    <property type="entry name" value="Ad_DBP_C_sf"/>
</dbReference>
<evidence type="ECO:0000256" key="9">
    <source>
        <dbReference type="ARBA" id="ARBA00023125"/>
    </source>
</evidence>
<dbReference type="InterPro" id="IPR005376">
    <property type="entry name" value="Adenovirus_DNA-bd_zn-bd"/>
</dbReference>
<feature type="binding site" evidence="10">
    <location>
        <position position="313"/>
    </location>
    <ligand>
        <name>Zn(2+)</name>
        <dbReference type="ChEBI" id="CHEBI:29105"/>
        <label>1</label>
    </ligand>
</feature>
<keyword evidence="6 10" id="KW-0479">Metal-binding</keyword>
<comment type="similarity">
    <text evidence="10">Belongs to the adenoviridae E2A DNA-binding protein family.</text>
</comment>
<comment type="subcellular location">
    <subcellularLocation>
        <location evidence="10">Host nucleus</location>
    </subcellularLocation>
    <text evidence="10">Accumulates in infected cells.</text>
</comment>
<feature type="binding site" evidence="10">
    <location>
        <position position="297"/>
    </location>
    <ligand>
        <name>Zn(2+)</name>
        <dbReference type="ChEBI" id="CHEBI:29105"/>
        <label>1</label>
    </ligand>
</feature>
<dbReference type="InterPro" id="IPR037540">
    <property type="entry name" value="ADV_DNB2"/>
</dbReference>
<dbReference type="GO" id="GO:0019028">
    <property type="term" value="C:viral capsid"/>
    <property type="evidence" value="ECO:0007669"/>
    <property type="project" value="UniProtKB-UniRule"/>
</dbReference>
<comment type="domain">
    <text evidence="10">The C-terminal arm bridges DBP molecules together, thereby creating a chain.</text>
</comment>
<dbReference type="GO" id="GO:0003677">
    <property type="term" value="F:DNA binding"/>
    <property type="evidence" value="ECO:0007669"/>
    <property type="project" value="UniProtKB-UniRule"/>
</dbReference>
<evidence type="ECO:0000256" key="8">
    <source>
        <dbReference type="ARBA" id="ARBA00023109"/>
    </source>
</evidence>
<feature type="binding site" evidence="10">
    <location>
        <position position="410"/>
    </location>
    <ligand>
        <name>Zn(2+)</name>
        <dbReference type="ChEBI" id="CHEBI:29105"/>
        <label>2</label>
    </ligand>
</feature>
<keyword evidence="3 10" id="KW-1048">Host nucleus</keyword>
<proteinExistence type="inferred from homology"/>
<dbReference type="GO" id="GO:0008270">
    <property type="term" value="F:zinc ion binding"/>
    <property type="evidence" value="ECO:0007669"/>
    <property type="project" value="UniProtKB-UniRule"/>
</dbReference>
<feature type="binding site" evidence="10">
    <location>
        <position position="355"/>
    </location>
    <ligand>
        <name>Zn(2+)</name>
        <dbReference type="ChEBI" id="CHEBI:29105"/>
        <label>2</label>
    </ligand>
</feature>
<feature type="compositionally biased region" description="Low complexity" evidence="11">
    <location>
        <begin position="21"/>
        <end position="30"/>
    </location>
</feature>
<evidence type="ECO:0000256" key="7">
    <source>
        <dbReference type="ARBA" id="ARBA00022833"/>
    </source>
</evidence>
<keyword evidence="9 10" id="KW-0238">DNA-binding</keyword>
<feature type="domain" description="Adenovirus DNA-binding all-alpha" evidence="12">
    <location>
        <begin position="141"/>
        <end position="217"/>
    </location>
</feature>
<evidence type="ECO:0000256" key="6">
    <source>
        <dbReference type="ARBA" id="ARBA00022723"/>
    </source>
</evidence>
<dbReference type="GO" id="GO:0006351">
    <property type="term" value="P:DNA-templated transcription"/>
    <property type="evidence" value="ECO:0007669"/>
    <property type="project" value="UniProtKB-UniRule"/>
</dbReference>
<dbReference type="GO" id="GO:0042025">
    <property type="term" value="C:host cell nucleus"/>
    <property type="evidence" value="ECO:0007669"/>
    <property type="project" value="UniProtKB-SubCell"/>
</dbReference>
<keyword evidence="5 10" id="KW-0235">DNA replication</keyword>
<keyword evidence="7 10" id="KW-0862">Zinc</keyword>
<dbReference type="InterPro" id="IPR036362">
    <property type="entry name" value="Adenovirus_DNA-bd_N_sf"/>
</dbReference>
<evidence type="ECO:0000256" key="4">
    <source>
        <dbReference type="ARBA" id="ARBA00022581"/>
    </source>
</evidence>
<dbReference type="InterPro" id="IPR036368">
    <property type="entry name" value="ADBP_zn-bd_sf"/>
</dbReference>
<evidence type="ECO:0000259" key="13">
    <source>
        <dbReference type="Pfam" id="PF03728"/>
    </source>
</evidence>
<evidence type="ECO:0000256" key="3">
    <source>
        <dbReference type="ARBA" id="ARBA00022562"/>
    </source>
</evidence>
<dbReference type="GO" id="GO:0045740">
    <property type="term" value="P:positive regulation of DNA replication"/>
    <property type="evidence" value="ECO:0007669"/>
    <property type="project" value="UniProtKB-UniRule"/>
</dbReference>
<evidence type="ECO:0000259" key="12">
    <source>
        <dbReference type="Pfam" id="PF02236"/>
    </source>
</evidence>
<sequence length="486" mass="52767">MRVGDDDQMASGGSGSEELEVVSSPEVVESTPPPLPPKKRVPRQPGHKAPRKLLSDDEEDEDPRALSPPPSPVKEKKTKSGKRNRGEGEQDGGAPSANAGGPEASDADTTADPGPSKRPARPTSLSLKLPHNAMMAKEMEFQRAMDLAVSVLTPLKVDIKPLTMCPDVGTLECFGKAVTAYMSEKRLSVPLIYTTQKTFRSLTARILMSYVINEAGLSTGGWNPSGCYVWRHRSDEERGLHCFHGTPMISKDQLVEMDLTSENAQRALKENPTKTKVVPNKWGRQVVQLINNDAACCATDVACLGNNHSPRSCGLFYTEAAKALIAFKQIGEYQLASYPNMGEAAREMMLAPLKCECNWNTLDGAPLHGRQLAKLTPYAITGISNIDRDQVEDPKVLASLNNPAVLVFQCCNPVQRGRSAAGAKNCDWKISAPDTITAVQMAKQIWKAATGKEASAKFPEFKWGNQFQVQNVVLPTGLEDDAPAPF</sequence>
<feature type="region of interest" description="Disordered" evidence="11">
    <location>
        <begin position="1"/>
        <end position="129"/>
    </location>
</feature>
<keyword evidence="8 10" id="KW-1194">Viral DNA replication</keyword>
<reference evidence="14" key="2">
    <citation type="submission" date="2024-02" db="EMBL/GenBank/DDBJ databases">
        <authorList>
            <person name="Buigues J."/>
            <person name="Vinals A."/>
            <person name="Martinez-Recio R."/>
            <person name="S Monros J."/>
            <person name="Sanjuan R."/>
            <person name="Cuevas J.M."/>
        </authorList>
    </citation>
    <scope>NUCLEOTIDE SEQUENCE</scope>
    <source>
        <strain evidence="14">MAVG44</strain>
    </source>
</reference>
<feature type="binding site" evidence="10">
    <location>
        <position position="426"/>
    </location>
    <ligand>
        <name>Zn(2+)</name>
        <dbReference type="ChEBI" id="CHEBI:29105"/>
        <label>2</label>
    </ligand>
</feature>
<evidence type="ECO:0000256" key="5">
    <source>
        <dbReference type="ARBA" id="ARBA00022705"/>
    </source>
</evidence>
<dbReference type="InterPro" id="IPR003176">
    <property type="entry name" value="Adenovirus_DNA-bd_a"/>
</dbReference>
<evidence type="ECO:0000256" key="11">
    <source>
        <dbReference type="SAM" id="MobiDB-lite"/>
    </source>
</evidence>
<feature type="binding site" evidence="10">
    <location>
        <position position="357"/>
    </location>
    <ligand>
        <name>Zn(2+)</name>
        <dbReference type="ChEBI" id="CHEBI:29105"/>
        <label>2</label>
    </ligand>
</feature>
<dbReference type="SUPFAM" id="SSF47724">
    <property type="entry name" value="Domain of early E2A DNA-binding protein, ADDBP"/>
    <property type="match status" value="1"/>
</dbReference>
<feature type="domain" description="Adenovirus DNA-binding zinc-binding" evidence="13">
    <location>
        <begin position="241"/>
        <end position="340"/>
    </location>
</feature>
<evidence type="ECO:0000256" key="1">
    <source>
        <dbReference type="ARBA" id="ARBA00022518"/>
    </source>
</evidence>
<dbReference type="Gene3D" id="3.90.148.10">
    <property type="entry name" value="Adenovirus DNA-binding, C-terminal domain superfamily/Adenovirus DNA-binding, zinc binding domain"/>
    <property type="match status" value="2"/>
</dbReference>
<gene>
    <name evidence="10" type="primary">DBP</name>
</gene>
<dbReference type="HAMAP" id="MF_04054">
    <property type="entry name" value="ADV_DNB2"/>
    <property type="match status" value="1"/>
</dbReference>
<dbReference type="Pfam" id="PF02236">
    <property type="entry name" value="Viral_DNA_bi"/>
    <property type="match status" value="1"/>
</dbReference>
<dbReference type="Pfam" id="PF03728">
    <property type="entry name" value="Viral_DNA_Zn_bi"/>
    <property type="match status" value="2"/>
</dbReference>
<comment type="function">
    <text evidence="10">Plays a role in the elongation phase of viral strand displacement replication by unwinding the template in an ATP-independent fashion, employing its capacity to form multimers. Also enhances the rate of initiation. Released from template upon second strand synthesis. Assembles in complex with viral pTP, viral pol, host NFIA and host POU2F1/OCT1 on viral origin of replication. Covers the whole ssDNA genome during synthesis. The complementary strand synthesis induces its relese from DNA template. May inhibit cellular transcription mediated by the interaction between host SRCAP and CBP.</text>
</comment>
<feature type="domain" description="Adenovirus DNA-binding zinc-binding" evidence="13">
    <location>
        <begin position="353"/>
        <end position="449"/>
    </location>
</feature>
<feature type="binding site" evidence="10">
    <location>
        <position position="242"/>
    </location>
    <ligand>
        <name>Zn(2+)</name>
        <dbReference type="ChEBI" id="CHEBI:29105"/>
        <label>1</label>
    </ligand>
</feature>
<dbReference type="EMBL" id="PP410068">
    <property type="protein sequence ID" value="WZK92838.1"/>
    <property type="molecule type" value="Genomic_DNA"/>
</dbReference>
<dbReference type="SUPFAM" id="SSF57917">
    <property type="entry name" value="Zn-binding domains of ADDBP"/>
    <property type="match status" value="2"/>
</dbReference>
<accession>A0AAU6S536</accession>
<keyword evidence="4 10" id="KW-0945">Host-virus interaction</keyword>
<feature type="region of interest" description="C-terminal arm, DBP binding" evidence="10">
    <location>
        <begin position="472"/>
        <end position="486"/>
    </location>
</feature>
<feature type="binding site" evidence="10">
    <location>
        <position position="244"/>
    </location>
    <ligand>
        <name>Zn(2+)</name>
        <dbReference type="ChEBI" id="CHEBI:29105"/>
        <label>1</label>
    </ligand>
</feature>
<name>A0AAU6S536_9ADEN</name>
<evidence type="ECO:0000256" key="10">
    <source>
        <dbReference type="HAMAP-Rule" id="MF_04054"/>
    </source>
</evidence>
<evidence type="ECO:0000313" key="14">
    <source>
        <dbReference type="EMBL" id="WZK92838.1"/>
    </source>
</evidence>
<protein>
    <recommendedName>
        <fullName evidence="10">DNA-binding protein</fullName>
        <shortName evidence="10">DBP</shortName>
    </recommendedName>
    <alternativeName>
        <fullName evidence="10">Early 2A protein</fullName>
    </alternativeName>
    <alternativeName>
        <fullName evidence="10">Early E2A DNA-binding protein</fullName>
    </alternativeName>
</protein>
<evidence type="ECO:0000256" key="2">
    <source>
        <dbReference type="ARBA" id="ARBA00022553"/>
    </source>
</evidence>
<comment type="caution">
    <text evidence="10">Lacks conserved residue(s) required for the propagation of feature annotation.</text>
</comment>
<organism evidence="14">
    <name type="scientific">Pipistrellus pipistrellus adenovirus</name>
    <dbReference type="NCBI Taxonomy" id="3140007"/>
    <lineage>
        <taxon>Viruses</taxon>
        <taxon>Varidnaviria</taxon>
        <taxon>Bamfordvirae</taxon>
        <taxon>Preplasmiviricota</taxon>
        <taxon>Polisuviricotina</taxon>
        <taxon>Pharingeaviricetes</taxon>
        <taxon>Rowavirales</taxon>
        <taxon>Adenoviridae</taxon>
    </lineage>
</organism>
<dbReference type="GO" id="GO:0006260">
    <property type="term" value="P:DNA replication"/>
    <property type="evidence" value="ECO:0007669"/>
    <property type="project" value="UniProtKB-KW"/>
</dbReference>
<dbReference type="Gene3D" id="1.10.269.10">
    <property type="entry name" value="Adenovirus DNA-binding, N-terminal domain"/>
    <property type="match status" value="1"/>
</dbReference>
<comment type="subunit">
    <text evidence="10">Homomultimerizes on viral ssDNA bound to pTP. Forms a initiation complex with viral polymerase, pTP and hosts NFIA and POU2F1/OCT1. Interacts with host SRCAP.</text>
</comment>
<keyword evidence="1 10" id="KW-0244">Early protein</keyword>
<dbReference type="GO" id="GO:0039687">
    <property type="term" value="P:viral DNA strand displacement replication"/>
    <property type="evidence" value="ECO:0007669"/>
    <property type="project" value="UniProtKB-UniRule"/>
</dbReference>
<reference evidence="14" key="1">
    <citation type="journal article" date="2024" name="Microbiol. Spectr.">
        <title>Full-genome sequencing of dozens of new DNA viruses found in Spanish bat feces.</title>
        <authorList>
            <person name="Buigues J."/>
            <person name="Vinals A."/>
            <person name="Martinez-Recio R."/>
            <person name="Monros J.S."/>
            <person name="Sanjuan R."/>
            <person name="Cuevas J.M."/>
        </authorList>
    </citation>
    <scope>NUCLEOTIDE SEQUENCE</scope>
    <source>
        <strain evidence="14">MAVG44</strain>
    </source>
</reference>
<keyword evidence="2 10" id="KW-0597">Phosphoprotein</keyword>